<organism evidence="1">
    <name type="scientific">termite gut metagenome</name>
    <dbReference type="NCBI Taxonomy" id="433724"/>
    <lineage>
        <taxon>unclassified sequences</taxon>
        <taxon>metagenomes</taxon>
        <taxon>organismal metagenomes</taxon>
    </lineage>
</organism>
<sequence length="73" mass="8567">MNIKSGLDIDVSRNSFNNSADIEELQYAIYRAVHIAVCIESDLDENKKNSFKIIYRKFLFQENEVLQIIDIRN</sequence>
<protein>
    <submittedName>
        <fullName evidence="1">Uncharacterized protein</fullName>
    </submittedName>
</protein>
<dbReference type="AlphaFoldDB" id="A0A5J4PXN5"/>
<gene>
    <name evidence="1" type="ORF">EZS27_035079</name>
</gene>
<evidence type="ECO:0000313" key="1">
    <source>
        <dbReference type="EMBL" id="KAA6314285.1"/>
    </source>
</evidence>
<dbReference type="EMBL" id="SNRY01005712">
    <property type="protein sequence ID" value="KAA6314285.1"/>
    <property type="molecule type" value="Genomic_DNA"/>
</dbReference>
<name>A0A5J4PXN5_9ZZZZ</name>
<proteinExistence type="predicted"/>
<comment type="caution">
    <text evidence="1">The sequence shown here is derived from an EMBL/GenBank/DDBJ whole genome shotgun (WGS) entry which is preliminary data.</text>
</comment>
<accession>A0A5J4PXN5</accession>
<reference evidence="1" key="1">
    <citation type="submission" date="2019-03" db="EMBL/GenBank/DDBJ databases">
        <title>Single cell metagenomics reveals metabolic interactions within the superorganism composed of flagellate Streblomastix strix and complex community of Bacteroidetes bacteria on its surface.</title>
        <authorList>
            <person name="Treitli S.C."/>
            <person name="Kolisko M."/>
            <person name="Husnik F."/>
            <person name="Keeling P."/>
            <person name="Hampl V."/>
        </authorList>
    </citation>
    <scope>NUCLEOTIDE SEQUENCE</scope>
    <source>
        <strain evidence="1">STM</strain>
    </source>
</reference>